<protein>
    <recommendedName>
        <fullName evidence="5">Erythrocyte binding protein</fullName>
    </recommendedName>
</protein>
<feature type="transmembrane region" description="Helical" evidence="2">
    <location>
        <begin position="46"/>
        <end position="68"/>
    </location>
</feature>
<feature type="compositionally biased region" description="Basic and acidic residues" evidence="1">
    <location>
        <begin position="255"/>
        <end position="295"/>
    </location>
</feature>
<dbReference type="Proteomes" id="UP000229907">
    <property type="component" value="Chromosome"/>
</dbReference>
<accession>A0A2D3D5F6</accession>
<evidence type="ECO:0000256" key="1">
    <source>
        <dbReference type="SAM" id="MobiDB-lite"/>
    </source>
</evidence>
<dbReference type="KEGG" id="bcho:BcFMB_04980"/>
<dbReference type="RefSeq" id="WP_099721203.1">
    <property type="nucleotide sequence ID" value="NZ_CP018044.1"/>
</dbReference>
<dbReference type="AlphaFoldDB" id="A0A2D3D5F6"/>
<organism evidence="3 4">
    <name type="scientific">Bifidobacterium choerinum</name>
    <dbReference type="NCBI Taxonomy" id="35760"/>
    <lineage>
        <taxon>Bacteria</taxon>
        <taxon>Bacillati</taxon>
        <taxon>Actinomycetota</taxon>
        <taxon>Actinomycetes</taxon>
        <taxon>Bifidobacteriales</taxon>
        <taxon>Bifidobacteriaceae</taxon>
        <taxon>Bifidobacterium</taxon>
    </lineage>
</organism>
<proteinExistence type="predicted"/>
<keyword evidence="2" id="KW-1133">Transmembrane helix</keyword>
<evidence type="ECO:0000313" key="3">
    <source>
        <dbReference type="EMBL" id="ATU20379.1"/>
    </source>
</evidence>
<name>A0A2D3D5F6_9BIFI</name>
<dbReference type="EMBL" id="CP018044">
    <property type="protein sequence ID" value="ATU20379.1"/>
    <property type="molecule type" value="Genomic_DNA"/>
</dbReference>
<evidence type="ECO:0000313" key="4">
    <source>
        <dbReference type="Proteomes" id="UP000229907"/>
    </source>
</evidence>
<keyword evidence="2" id="KW-0812">Transmembrane</keyword>
<keyword evidence="2" id="KW-0472">Membrane</keyword>
<gene>
    <name evidence="3" type="ORF">BcFMB_04980</name>
</gene>
<reference evidence="3 4" key="1">
    <citation type="submission" date="2016-11" db="EMBL/GenBank/DDBJ databases">
        <title>complete genome sequence of Bifidobacterium choerinum strain FMB-1.</title>
        <authorList>
            <person name="Park C.-S."/>
            <person name="Jung D.-H."/>
            <person name="Choi D.-S."/>
        </authorList>
    </citation>
    <scope>NUCLEOTIDE SEQUENCE [LARGE SCALE GENOMIC DNA]</scope>
    <source>
        <strain evidence="3 4">FMB-1</strain>
    </source>
</reference>
<evidence type="ECO:0000256" key="2">
    <source>
        <dbReference type="SAM" id="Phobius"/>
    </source>
</evidence>
<evidence type="ECO:0008006" key="5">
    <source>
        <dbReference type="Google" id="ProtNLM"/>
    </source>
</evidence>
<sequence>MMDDSTIVYAEAEAGTQTELINPNEIAALAKKPDNNKPPKDDERKYLWVIFASIVVLALFAAVILVGVQIHNHRQQQLAQEHARCESAMTELDKKAKQYEDLRSGDGAAAGAISDIQVADSGTVKLLDEQLKAQAPAATSCAVSSVDQYDARIQQIHDYEEWYDAHMRSLQEAVNGVNDSKQLKEVEEATATLDDTLREAQTTLDLTRGQVADEATWNRLSDLYTKAKQAEEGGKLDEITSVEQDIKTAIGDVNASRDKKIADDERKAREDAQKKAQAEADRRKAENQSNRDGDRNTNQNNGGNKENDRR</sequence>
<feature type="region of interest" description="Disordered" evidence="1">
    <location>
        <begin position="255"/>
        <end position="310"/>
    </location>
</feature>